<organism evidence="1 2">
    <name type="scientific">Exiguobacterium aurantiacum</name>
    <dbReference type="NCBI Taxonomy" id="33987"/>
    <lineage>
        <taxon>Bacteria</taxon>
        <taxon>Bacillati</taxon>
        <taxon>Bacillota</taxon>
        <taxon>Bacilli</taxon>
        <taxon>Bacillales</taxon>
        <taxon>Bacillales Family XII. Incertae Sedis</taxon>
        <taxon>Exiguobacterium</taxon>
    </lineage>
</organism>
<name>A0A377FV61_9BACL</name>
<dbReference type="STRING" id="1397694.GCA_000702585_02563"/>
<gene>
    <name evidence="1" type="ORF">NCTC13163_02074</name>
</gene>
<proteinExistence type="predicted"/>
<dbReference type="AlphaFoldDB" id="A0A377FV61"/>
<dbReference type="PRINTS" id="PR00411">
    <property type="entry name" value="PNDRDTASEI"/>
</dbReference>
<dbReference type="PANTHER" id="PTHR38663:SF1">
    <property type="entry name" value="L-ORNITHINE N(5)-MONOOXYGENASE"/>
    <property type="match status" value="1"/>
</dbReference>
<sequence>MILSHTRLLIIGGGIHGTTLAVSYLEQGGSREDLLIIDANDRLLANWKTQTAEIEMTHLRSTRVHHVSSNPHALKQFATRHDYGSNHFKDRFGRPSLALFNDHCDRTIQDLELESRLIGNEAVQSIERTEEGYVVTTTNRRIIAETVIVSTGQSSTMHLPEWGDLPTCRHVFAKEDVRERNVVTIVGGGITALHYVIARVKQGHLVTLVTKRPLEVSQFDADRSFMGPKGLRAFYELDDNWREKRAFVKRERKPGTSPNDLVLKVKRLIRDGIIHHVIGEPVRDGSRLFVDGVSVPSEEVVCCTGIRPIDPNQSFLRPLLEQLDLPLTPCGTPVLDETLAWTDDFYMTGPYADLILGPFARAIYGGQEAARRIVPQLLKAKQKV</sequence>
<dbReference type="EMBL" id="UGGP01000001">
    <property type="protein sequence ID" value="STO08697.1"/>
    <property type="molecule type" value="Genomic_DNA"/>
</dbReference>
<evidence type="ECO:0000313" key="2">
    <source>
        <dbReference type="Proteomes" id="UP000254060"/>
    </source>
</evidence>
<dbReference type="OrthoDB" id="370110at2"/>
<dbReference type="Gene3D" id="3.50.50.60">
    <property type="entry name" value="FAD/NAD(P)-binding domain"/>
    <property type="match status" value="1"/>
</dbReference>
<protein>
    <submittedName>
        <fullName evidence="1">Uncharacterized protein conserved in bacteria</fullName>
    </submittedName>
</protein>
<dbReference type="RefSeq" id="WP_029335588.1">
    <property type="nucleotide sequence ID" value="NZ_UGGP01000001.1"/>
</dbReference>
<accession>A0A377FV61</accession>
<dbReference type="PANTHER" id="PTHR38663">
    <property type="match status" value="1"/>
</dbReference>
<dbReference type="Proteomes" id="UP000254060">
    <property type="component" value="Unassembled WGS sequence"/>
</dbReference>
<evidence type="ECO:0000313" key="1">
    <source>
        <dbReference type="EMBL" id="STO08697.1"/>
    </source>
</evidence>
<reference evidence="1 2" key="1">
    <citation type="submission" date="2018-06" db="EMBL/GenBank/DDBJ databases">
        <authorList>
            <consortium name="Pathogen Informatics"/>
            <person name="Doyle S."/>
        </authorList>
    </citation>
    <scope>NUCLEOTIDE SEQUENCE [LARGE SCALE GENOMIC DNA]</scope>
    <source>
        <strain evidence="1 2">NCTC13163</strain>
    </source>
</reference>
<dbReference type="SUPFAM" id="SSF51905">
    <property type="entry name" value="FAD/NAD(P)-binding domain"/>
    <property type="match status" value="2"/>
</dbReference>
<dbReference type="Pfam" id="PF13738">
    <property type="entry name" value="Pyr_redox_3"/>
    <property type="match status" value="1"/>
</dbReference>
<dbReference type="InterPro" id="IPR036188">
    <property type="entry name" value="FAD/NAD-bd_sf"/>
</dbReference>